<dbReference type="EMBL" id="JABSTR010000011">
    <property type="protein sequence ID" value="KAH9381936.1"/>
    <property type="molecule type" value="Genomic_DNA"/>
</dbReference>
<dbReference type="OrthoDB" id="6499199at2759"/>
<keyword evidence="1" id="KW-1133">Transmembrane helix</keyword>
<comment type="caution">
    <text evidence="2">The sequence shown here is derived from an EMBL/GenBank/DDBJ whole genome shotgun (WGS) entry which is preliminary data.</text>
</comment>
<accession>A0A9J6H4G4</accession>
<reference evidence="2 3" key="1">
    <citation type="journal article" date="2020" name="Cell">
        <title>Large-Scale Comparative Analyses of Tick Genomes Elucidate Their Genetic Diversity and Vector Capacities.</title>
        <authorList>
            <consortium name="Tick Genome and Microbiome Consortium (TIGMIC)"/>
            <person name="Jia N."/>
            <person name="Wang J."/>
            <person name="Shi W."/>
            <person name="Du L."/>
            <person name="Sun Y."/>
            <person name="Zhan W."/>
            <person name="Jiang J.F."/>
            <person name="Wang Q."/>
            <person name="Zhang B."/>
            <person name="Ji P."/>
            <person name="Bell-Sakyi L."/>
            <person name="Cui X.M."/>
            <person name="Yuan T.T."/>
            <person name="Jiang B.G."/>
            <person name="Yang W.F."/>
            <person name="Lam T.T."/>
            <person name="Chang Q.C."/>
            <person name="Ding S.J."/>
            <person name="Wang X.J."/>
            <person name="Zhu J.G."/>
            <person name="Ruan X.D."/>
            <person name="Zhao L."/>
            <person name="Wei J.T."/>
            <person name="Ye R.Z."/>
            <person name="Que T.C."/>
            <person name="Du C.H."/>
            <person name="Zhou Y.H."/>
            <person name="Cheng J.X."/>
            <person name="Dai P.F."/>
            <person name="Guo W.B."/>
            <person name="Han X.H."/>
            <person name="Huang E.J."/>
            <person name="Li L.F."/>
            <person name="Wei W."/>
            <person name="Gao Y.C."/>
            <person name="Liu J.Z."/>
            <person name="Shao H.Z."/>
            <person name="Wang X."/>
            <person name="Wang C.C."/>
            <person name="Yang T.C."/>
            <person name="Huo Q.B."/>
            <person name="Li W."/>
            <person name="Chen H.Y."/>
            <person name="Chen S.E."/>
            <person name="Zhou L.G."/>
            <person name="Ni X.B."/>
            <person name="Tian J.H."/>
            <person name="Sheng Y."/>
            <person name="Liu T."/>
            <person name="Pan Y.S."/>
            <person name="Xia L.Y."/>
            <person name="Li J."/>
            <person name="Zhao F."/>
            <person name="Cao W.C."/>
        </authorList>
    </citation>
    <scope>NUCLEOTIDE SEQUENCE [LARGE SCALE GENOMIC DNA]</scope>
    <source>
        <strain evidence="2">HaeL-2018</strain>
    </source>
</reference>
<proteinExistence type="predicted"/>
<protein>
    <submittedName>
        <fullName evidence="2">Uncharacterized protein</fullName>
    </submittedName>
</protein>
<evidence type="ECO:0000313" key="3">
    <source>
        <dbReference type="Proteomes" id="UP000821853"/>
    </source>
</evidence>
<keyword evidence="1" id="KW-0812">Transmembrane</keyword>
<keyword evidence="3" id="KW-1185">Reference proteome</keyword>
<organism evidence="2 3">
    <name type="scientific">Haemaphysalis longicornis</name>
    <name type="common">Bush tick</name>
    <dbReference type="NCBI Taxonomy" id="44386"/>
    <lineage>
        <taxon>Eukaryota</taxon>
        <taxon>Metazoa</taxon>
        <taxon>Ecdysozoa</taxon>
        <taxon>Arthropoda</taxon>
        <taxon>Chelicerata</taxon>
        <taxon>Arachnida</taxon>
        <taxon>Acari</taxon>
        <taxon>Parasitiformes</taxon>
        <taxon>Ixodida</taxon>
        <taxon>Ixodoidea</taxon>
        <taxon>Ixodidae</taxon>
        <taxon>Haemaphysalinae</taxon>
        <taxon>Haemaphysalis</taxon>
    </lineage>
</organism>
<dbReference type="Gene3D" id="1.10.287.70">
    <property type="match status" value="1"/>
</dbReference>
<sequence length="107" mass="11953">MKRGLLAFQKGIFFCASSMSYLVTITFAASARTPQGTALRVLSATWWIAIVVLMNAFAGQMRACLMVKTELQKVNTVSDIAARPYLKVHLLKGTVLTRYFEVINKYT</sequence>
<name>A0A9J6H4G4_HAELO</name>
<dbReference type="VEuPathDB" id="VectorBase:HLOH_043119"/>
<dbReference type="AlphaFoldDB" id="A0A9J6H4G4"/>
<evidence type="ECO:0000256" key="1">
    <source>
        <dbReference type="SAM" id="Phobius"/>
    </source>
</evidence>
<keyword evidence="1" id="KW-0472">Membrane</keyword>
<feature type="transmembrane region" description="Helical" evidence="1">
    <location>
        <begin position="37"/>
        <end position="58"/>
    </location>
</feature>
<gene>
    <name evidence="2" type="ORF">HPB48_009289</name>
</gene>
<evidence type="ECO:0000313" key="2">
    <source>
        <dbReference type="EMBL" id="KAH9381936.1"/>
    </source>
</evidence>
<dbReference type="Proteomes" id="UP000821853">
    <property type="component" value="Chromosome 9"/>
</dbReference>
<feature type="transmembrane region" description="Helical" evidence="1">
    <location>
        <begin position="12"/>
        <end position="31"/>
    </location>
</feature>